<feature type="non-terminal residue" evidence="1">
    <location>
        <position position="1"/>
    </location>
</feature>
<dbReference type="AlphaFoldDB" id="A0A926DAR8"/>
<proteinExistence type="predicted"/>
<name>A0A926DAR8_9FIRM</name>
<dbReference type="EMBL" id="JACRSN010000042">
    <property type="protein sequence ID" value="MBC8535028.1"/>
    <property type="molecule type" value="Genomic_DNA"/>
</dbReference>
<gene>
    <name evidence="1" type="ORF">IAG03_13810</name>
</gene>
<dbReference type="RefSeq" id="WP_249320702.1">
    <property type="nucleotide sequence ID" value="NZ_JACRSN010000042.1"/>
</dbReference>
<evidence type="ECO:0000313" key="1">
    <source>
        <dbReference type="EMBL" id="MBC8535028.1"/>
    </source>
</evidence>
<protein>
    <submittedName>
        <fullName evidence="1">ParM/StbA family protein</fullName>
    </submittedName>
</protein>
<keyword evidence="2" id="KW-1185">Reference proteome</keyword>
<dbReference type="Proteomes" id="UP000651482">
    <property type="component" value="Unassembled WGS sequence"/>
</dbReference>
<organism evidence="1 2">
    <name type="scientific">Yeguia hominis</name>
    <dbReference type="NCBI Taxonomy" id="2763662"/>
    <lineage>
        <taxon>Bacteria</taxon>
        <taxon>Bacillati</taxon>
        <taxon>Bacillota</taxon>
        <taxon>Clostridia</taxon>
        <taxon>Eubacteriales</taxon>
        <taxon>Yeguiaceae</taxon>
        <taxon>Yeguia</taxon>
    </lineage>
</organism>
<dbReference type="CDD" id="cd10227">
    <property type="entry name" value="ASKHA_NBD_ParM-like"/>
    <property type="match status" value="1"/>
</dbReference>
<dbReference type="SUPFAM" id="SSF53067">
    <property type="entry name" value="Actin-like ATPase domain"/>
    <property type="match status" value="2"/>
</dbReference>
<comment type="caution">
    <text evidence="1">The sequence shown here is derived from an EMBL/GenBank/DDBJ whole genome shotgun (WGS) entry which is preliminary data.</text>
</comment>
<dbReference type="InterPro" id="IPR043129">
    <property type="entry name" value="ATPase_NBD"/>
</dbReference>
<sequence>LAAIARELNIRKMTCGKIRIAAGLPLTWVSGQRDEFRDYLMQNKAVDFSFRNVSYHVEIVGVDVFPQGFAAVADRLSDFRGVNMICDIGNGTMNIMFINDKKPVSGNMFTEKYGTHQCLLAVRENVMRAHHTTVDEAIINRVFRFGTAEIKEDYLKTITDTATDYVEGIFQRLREHEYNPELMRLYVLGGGSCLIRNFGVYDASRVTINDDICATAKGYEYLAQLSFRRGTPQ</sequence>
<reference evidence="1" key="1">
    <citation type="submission" date="2020-08" db="EMBL/GenBank/DDBJ databases">
        <title>Genome public.</title>
        <authorList>
            <person name="Liu C."/>
            <person name="Sun Q."/>
        </authorList>
    </citation>
    <scope>NUCLEOTIDE SEQUENCE</scope>
    <source>
        <strain evidence="1">NSJ-40</strain>
    </source>
</reference>
<accession>A0A926DAR8</accession>
<evidence type="ECO:0000313" key="2">
    <source>
        <dbReference type="Proteomes" id="UP000651482"/>
    </source>
</evidence>
<dbReference type="Gene3D" id="3.30.420.40">
    <property type="match status" value="1"/>
</dbReference>